<evidence type="ECO:0000313" key="3">
    <source>
        <dbReference type="EMBL" id="KAG5179569.1"/>
    </source>
</evidence>
<gene>
    <name evidence="3" type="ORF">JKP88DRAFT_247386</name>
</gene>
<organism evidence="3 4">
    <name type="scientific">Tribonema minus</name>
    <dbReference type="NCBI Taxonomy" id="303371"/>
    <lineage>
        <taxon>Eukaryota</taxon>
        <taxon>Sar</taxon>
        <taxon>Stramenopiles</taxon>
        <taxon>Ochrophyta</taxon>
        <taxon>PX clade</taxon>
        <taxon>Xanthophyceae</taxon>
        <taxon>Tribonematales</taxon>
        <taxon>Tribonemataceae</taxon>
        <taxon>Tribonema</taxon>
    </lineage>
</organism>
<dbReference type="AlphaFoldDB" id="A0A835YYN5"/>
<protein>
    <submittedName>
        <fullName evidence="3">Uncharacterized protein</fullName>
    </submittedName>
</protein>
<comment type="caution">
    <text evidence="3">The sequence shown here is derived from an EMBL/GenBank/DDBJ whole genome shotgun (WGS) entry which is preliminary data.</text>
</comment>
<dbReference type="Proteomes" id="UP000664859">
    <property type="component" value="Unassembled WGS sequence"/>
</dbReference>
<accession>A0A835YYN5</accession>
<name>A0A835YYN5_9STRA</name>
<sequence>MELSRCRVLLAGVLLSLMALSSALSWPAREKAAASGAEPGLFVATLSLAQYRDAPEGRRAIDVYGVYDACDTQMTECRQDPQCLACMKVYNPDQVVAIPAADASAALTCTAALTALEQNYPPECANSVPGTALRAVHVCILQYAIPGLGPCGAARSSLVATDAPSATPTAAPSAAPTAMPTEG</sequence>
<feature type="signal peptide" evidence="2">
    <location>
        <begin position="1"/>
        <end position="23"/>
    </location>
</feature>
<reference evidence="3" key="1">
    <citation type="submission" date="2021-02" db="EMBL/GenBank/DDBJ databases">
        <title>First Annotated Genome of the Yellow-green Alga Tribonema minus.</title>
        <authorList>
            <person name="Mahan K.M."/>
        </authorList>
    </citation>
    <scope>NUCLEOTIDE SEQUENCE</scope>
    <source>
        <strain evidence="3">UTEX B ZZ1240</strain>
    </source>
</reference>
<evidence type="ECO:0000256" key="1">
    <source>
        <dbReference type="SAM" id="MobiDB-lite"/>
    </source>
</evidence>
<keyword evidence="4" id="KW-1185">Reference proteome</keyword>
<feature type="chain" id="PRO_5032608822" evidence="2">
    <location>
        <begin position="24"/>
        <end position="183"/>
    </location>
</feature>
<evidence type="ECO:0000256" key="2">
    <source>
        <dbReference type="SAM" id="SignalP"/>
    </source>
</evidence>
<feature type="region of interest" description="Disordered" evidence="1">
    <location>
        <begin position="163"/>
        <end position="183"/>
    </location>
</feature>
<evidence type="ECO:0000313" key="4">
    <source>
        <dbReference type="Proteomes" id="UP000664859"/>
    </source>
</evidence>
<keyword evidence="2" id="KW-0732">Signal</keyword>
<proteinExistence type="predicted"/>
<dbReference type="EMBL" id="JAFCMP010000457">
    <property type="protein sequence ID" value="KAG5179569.1"/>
    <property type="molecule type" value="Genomic_DNA"/>
</dbReference>